<protein>
    <recommendedName>
        <fullName evidence="8">7-carboxy-7-deazaguanine synthase</fullName>
        <shortName evidence="8">CDG synthase</shortName>
        <ecNumber evidence="8">4.3.99.3</ecNumber>
    </recommendedName>
    <alternativeName>
        <fullName evidence="8">Queuosine biosynthesis protein QueE</fullName>
    </alternativeName>
</protein>
<dbReference type="AlphaFoldDB" id="A0A1K1PQ09"/>
<evidence type="ECO:0000256" key="7">
    <source>
        <dbReference type="ARBA" id="ARBA00023239"/>
    </source>
</evidence>
<feature type="binding site" evidence="8">
    <location>
        <begin position="11"/>
        <end position="13"/>
    </location>
    <ligand>
        <name>substrate</name>
    </ligand>
</feature>
<sequence length="219" mass="24514">MLPVVEKFISINGEGAHAGELAAFIRFRGCNLSCSYCDTCWANTENAPAEYETIEELAAWVAESEVHNVTLTGGEPLLQKECGALAELLIKNGCRVEIETNGSISLERLASAEYRPIFTMDYKLPSSGMEEFMCIDNFRLLGCHDTVKFVSGSIADLEKAAELIDTYKLTERCHVFISPVFGEIEPADIVDFMEQHKMNGVRLQLQLHKFIWEPTRRGV</sequence>
<proteinExistence type="inferred from homology"/>
<dbReference type="EC" id="4.3.99.3" evidence="8"/>
<comment type="similarity">
    <text evidence="8">Belongs to the radical SAM superfamily. 7-carboxy-7-deazaguanine synthase family.</text>
</comment>
<gene>
    <name evidence="8" type="primary">queE</name>
    <name evidence="10" type="ORF">SAMN02910280_0010</name>
</gene>
<name>A0A1K1PQ09_RUMFL</name>
<evidence type="ECO:0000256" key="6">
    <source>
        <dbReference type="ARBA" id="ARBA00023014"/>
    </source>
</evidence>
<keyword evidence="3 8" id="KW-0479">Metal-binding</keyword>
<accession>A0A1K1PQ09</accession>
<feature type="binding site" evidence="8">
    <location>
        <position position="39"/>
    </location>
    <ligand>
        <name>Mg(2+)</name>
        <dbReference type="ChEBI" id="CHEBI:18420"/>
    </ligand>
</feature>
<dbReference type="InterPro" id="IPR024924">
    <property type="entry name" value="7-CO-7-deazaguanine_synth-like"/>
</dbReference>
<dbReference type="GO" id="GO:0000287">
    <property type="term" value="F:magnesium ion binding"/>
    <property type="evidence" value="ECO:0007669"/>
    <property type="project" value="UniProtKB-UniRule"/>
</dbReference>
<dbReference type="CDD" id="cd01335">
    <property type="entry name" value="Radical_SAM"/>
    <property type="match status" value="1"/>
</dbReference>
<feature type="binding site" evidence="8">
    <location>
        <position position="37"/>
    </location>
    <ligand>
        <name>[4Fe-4S] cluster</name>
        <dbReference type="ChEBI" id="CHEBI:49883"/>
        <note>4Fe-4S-S-AdoMet</note>
    </ligand>
</feature>
<evidence type="ECO:0000313" key="10">
    <source>
        <dbReference type="EMBL" id="SFW49533.1"/>
    </source>
</evidence>
<dbReference type="GO" id="GO:0008616">
    <property type="term" value="P:tRNA queuosine(34) biosynthetic process"/>
    <property type="evidence" value="ECO:0007669"/>
    <property type="project" value="UniProtKB-UniRule"/>
</dbReference>
<dbReference type="SFLD" id="SFLDS00029">
    <property type="entry name" value="Radical_SAM"/>
    <property type="match status" value="1"/>
</dbReference>
<dbReference type="InterPro" id="IPR013785">
    <property type="entry name" value="Aldolase_TIM"/>
</dbReference>
<feature type="binding site" evidence="8">
    <location>
        <position position="26"/>
    </location>
    <ligand>
        <name>substrate</name>
    </ligand>
</feature>
<dbReference type="PANTHER" id="PTHR42836">
    <property type="entry name" value="7-CARBOXY-7-DEAZAGUANINE SYNTHASE"/>
    <property type="match status" value="1"/>
</dbReference>
<evidence type="ECO:0000256" key="2">
    <source>
        <dbReference type="ARBA" id="ARBA00022691"/>
    </source>
</evidence>
<dbReference type="InterPro" id="IPR007197">
    <property type="entry name" value="rSAM"/>
</dbReference>
<organism evidence="10 11">
    <name type="scientific">Ruminococcus flavefaciens</name>
    <dbReference type="NCBI Taxonomy" id="1265"/>
    <lineage>
        <taxon>Bacteria</taxon>
        <taxon>Bacillati</taxon>
        <taxon>Bacillota</taxon>
        <taxon>Clostridia</taxon>
        <taxon>Eubacteriales</taxon>
        <taxon>Oscillospiraceae</taxon>
        <taxon>Ruminococcus</taxon>
    </lineage>
</organism>
<feature type="binding site" evidence="8">
    <location>
        <position position="74"/>
    </location>
    <ligand>
        <name>S-adenosyl-L-methionine</name>
        <dbReference type="ChEBI" id="CHEBI:59789"/>
    </ligand>
</feature>
<evidence type="ECO:0000256" key="8">
    <source>
        <dbReference type="HAMAP-Rule" id="MF_00917"/>
    </source>
</evidence>
<dbReference type="NCBIfam" id="TIGR03963">
    <property type="entry name" value="rSAM_QueE_Clost"/>
    <property type="match status" value="1"/>
</dbReference>
<comment type="caution">
    <text evidence="8">Lacks conserved residue(s) required for the propagation of feature annotation.</text>
</comment>
<dbReference type="GO" id="GO:0051539">
    <property type="term" value="F:4 iron, 4 sulfur cluster binding"/>
    <property type="evidence" value="ECO:0007669"/>
    <property type="project" value="UniProtKB-UniRule"/>
</dbReference>
<dbReference type="Gene3D" id="3.20.20.70">
    <property type="entry name" value="Aldolase class I"/>
    <property type="match status" value="1"/>
</dbReference>
<evidence type="ECO:0000256" key="3">
    <source>
        <dbReference type="ARBA" id="ARBA00022723"/>
    </source>
</evidence>
<dbReference type="InterPro" id="IPR058240">
    <property type="entry name" value="rSAM_sf"/>
</dbReference>
<comment type="pathway">
    <text evidence="8">Purine metabolism; 7-cyano-7-deazaguanine biosynthesis.</text>
</comment>
<dbReference type="PANTHER" id="PTHR42836:SF1">
    <property type="entry name" value="7-CARBOXY-7-DEAZAGUANINE SYNTHASE"/>
    <property type="match status" value="1"/>
</dbReference>
<keyword evidence="4 8" id="KW-0460">Magnesium</keyword>
<reference evidence="10 11" key="1">
    <citation type="submission" date="2016-11" db="EMBL/GenBank/DDBJ databases">
        <authorList>
            <person name="Jaros S."/>
            <person name="Januszkiewicz K."/>
            <person name="Wedrychowicz H."/>
        </authorList>
    </citation>
    <scope>NUCLEOTIDE SEQUENCE [LARGE SCALE GENOMIC DNA]</scope>
    <source>
        <strain evidence="10 11">YL228</strain>
    </source>
</reference>
<dbReference type="GO" id="GO:0016840">
    <property type="term" value="F:carbon-nitrogen lyase activity"/>
    <property type="evidence" value="ECO:0007669"/>
    <property type="project" value="UniProtKB-UniRule"/>
</dbReference>
<dbReference type="RefSeq" id="WP_072301088.1">
    <property type="nucleotide sequence ID" value="NZ_FPIP01000010.1"/>
</dbReference>
<comment type="cofactor">
    <cofactor evidence="8">
        <name>S-adenosyl-L-methionine</name>
        <dbReference type="ChEBI" id="CHEBI:59789"/>
    </cofactor>
    <text evidence="8">Binds 1 S-adenosyl-L-methionine per subunit.</text>
</comment>
<keyword evidence="5 8" id="KW-0408">Iron</keyword>
<keyword evidence="6 8" id="KW-0411">Iron-sulfur</keyword>
<evidence type="ECO:0000256" key="4">
    <source>
        <dbReference type="ARBA" id="ARBA00022842"/>
    </source>
</evidence>
<dbReference type="SUPFAM" id="SSF102114">
    <property type="entry name" value="Radical SAM enzymes"/>
    <property type="match status" value="1"/>
</dbReference>
<evidence type="ECO:0000313" key="11">
    <source>
        <dbReference type="Proteomes" id="UP000183461"/>
    </source>
</evidence>
<dbReference type="PROSITE" id="PS51918">
    <property type="entry name" value="RADICAL_SAM"/>
    <property type="match status" value="1"/>
</dbReference>
<feature type="domain" description="Radical SAM core" evidence="9">
    <location>
        <begin position="17"/>
        <end position="214"/>
    </location>
</feature>
<dbReference type="HAMAP" id="MF_00917">
    <property type="entry name" value="QueE"/>
    <property type="match status" value="1"/>
</dbReference>
<dbReference type="PIRSF" id="PIRSF000370">
    <property type="entry name" value="QueE"/>
    <property type="match status" value="1"/>
</dbReference>
<evidence type="ECO:0000256" key="1">
    <source>
        <dbReference type="ARBA" id="ARBA00022485"/>
    </source>
</evidence>
<keyword evidence="2 8" id="KW-0949">S-adenosyl-L-methionine</keyword>
<evidence type="ECO:0000259" key="9">
    <source>
        <dbReference type="PROSITE" id="PS51918"/>
    </source>
</evidence>
<dbReference type="Pfam" id="PF04055">
    <property type="entry name" value="Radical_SAM"/>
    <property type="match status" value="1"/>
</dbReference>
<dbReference type="EMBL" id="FPIP01000010">
    <property type="protein sequence ID" value="SFW49533.1"/>
    <property type="molecule type" value="Genomic_DNA"/>
</dbReference>
<feature type="binding site" evidence="8">
    <location>
        <position position="72"/>
    </location>
    <ligand>
        <name>substrate</name>
    </ligand>
</feature>
<comment type="cofactor">
    <cofactor evidence="8">
        <name>Mg(2+)</name>
        <dbReference type="ChEBI" id="CHEBI:18420"/>
    </cofactor>
</comment>
<comment type="cofactor">
    <cofactor evidence="8">
        <name>[4Fe-4S] cluster</name>
        <dbReference type="ChEBI" id="CHEBI:49883"/>
    </cofactor>
    <text evidence="8">Binds 1 [4Fe-4S] cluster. The cluster is coordinated with 3 cysteines and an exchangeable S-adenosyl-L-methionine.</text>
</comment>
<keyword evidence="8" id="KW-0671">Queuosine biosynthesis</keyword>
<feature type="binding site" evidence="8">
    <location>
        <begin position="36"/>
        <end position="38"/>
    </location>
    <ligand>
        <name>S-adenosyl-L-methionine</name>
        <dbReference type="ChEBI" id="CHEBI:59789"/>
    </ligand>
</feature>
<comment type="subunit">
    <text evidence="8">Homodimer.</text>
</comment>
<dbReference type="Proteomes" id="UP000183461">
    <property type="component" value="Unassembled WGS sequence"/>
</dbReference>
<dbReference type="UniPathway" id="UPA00391"/>
<comment type="function">
    <text evidence="8">Catalyzes the complex heterocyclic radical-mediated conversion of 6-carboxy-5,6,7,8-tetrahydropterin (CPH4) to 7-carboxy-7-deazaguanine (CDG), a step common to the biosynthetic pathways of all 7-deazapurine-containing compounds.</text>
</comment>
<feature type="binding site" evidence="8">
    <location>
        <position position="30"/>
    </location>
    <ligand>
        <name>[4Fe-4S] cluster</name>
        <dbReference type="ChEBI" id="CHEBI:49883"/>
        <note>4Fe-4S-S-AdoMet</note>
    </ligand>
</feature>
<keyword evidence="7 8" id="KW-0456">Lyase</keyword>
<dbReference type="InterPro" id="IPR023868">
    <property type="entry name" value="7-CO-7-deazaGua_synth_put_Clo"/>
</dbReference>
<keyword evidence="1 8" id="KW-0004">4Fe-4S</keyword>
<dbReference type="GO" id="GO:1904047">
    <property type="term" value="F:S-adenosyl-L-methionine binding"/>
    <property type="evidence" value="ECO:0007669"/>
    <property type="project" value="UniProtKB-UniRule"/>
</dbReference>
<comment type="catalytic activity">
    <reaction evidence="8">
        <text>6-carboxy-5,6,7,8-tetrahydropterin + H(+) = 7-carboxy-7-carbaguanine + NH4(+)</text>
        <dbReference type="Rhea" id="RHEA:27974"/>
        <dbReference type="ChEBI" id="CHEBI:15378"/>
        <dbReference type="ChEBI" id="CHEBI:28938"/>
        <dbReference type="ChEBI" id="CHEBI:61032"/>
        <dbReference type="ChEBI" id="CHEBI:61036"/>
        <dbReference type="EC" id="4.3.99.3"/>
    </reaction>
</comment>
<feature type="binding site" evidence="8">
    <location>
        <position position="34"/>
    </location>
    <ligand>
        <name>[4Fe-4S] cluster</name>
        <dbReference type="ChEBI" id="CHEBI:49883"/>
        <note>4Fe-4S-S-AdoMet</note>
    </ligand>
</feature>
<evidence type="ECO:0000256" key="5">
    <source>
        <dbReference type="ARBA" id="ARBA00023004"/>
    </source>
</evidence>